<sequence length="362" mass="40167">MSPRTTVQHNDIEIGIVCALSLEAHAVRAVFDEIYEDERSSDASDGYRGIRRVRKASGDKNAYTTGKIGHHEAVLAHIPGIGKANAAAVASSITSSFEGLRLVLLVGICGGMPEGHNNKEIMLGDVIIGKNVIQYDFGKQYPGEYKRKDKVEDSLGRQGPEIRAFVRKLESGDDGLEESTLKHLTFLVDKPGWEKSRYPGEHEDRLFLPDYQHKHRNALDCACVEVDMVCEVAERSSCKQLNCDTNKPVLRNRSRASTKQRPAIHFGSIASGDTVMKSGQHRNRIAKTGNIIAFEMEGAGLWDYVPCIIVKGVCDYADSHKNDDWQKYAAATAAACTKAILERWDQTDKHHQQYQVVSLIIS</sequence>
<protein>
    <recommendedName>
        <fullName evidence="1">Nucleoside phosphorylase domain-containing protein</fullName>
    </recommendedName>
</protein>
<dbReference type="PANTHER" id="PTHR46082">
    <property type="entry name" value="ATP/GTP-BINDING PROTEIN-RELATED"/>
    <property type="match status" value="1"/>
</dbReference>
<evidence type="ECO:0000313" key="3">
    <source>
        <dbReference type="Proteomes" id="UP000653565"/>
    </source>
</evidence>
<dbReference type="InterPro" id="IPR000845">
    <property type="entry name" value="Nucleoside_phosphorylase_d"/>
</dbReference>
<evidence type="ECO:0000259" key="1">
    <source>
        <dbReference type="Pfam" id="PF01048"/>
    </source>
</evidence>
<dbReference type="PANTHER" id="PTHR46082:SF6">
    <property type="entry name" value="AAA+ ATPASE DOMAIN-CONTAINING PROTEIN-RELATED"/>
    <property type="match status" value="1"/>
</dbReference>
<dbReference type="GO" id="GO:0003824">
    <property type="term" value="F:catalytic activity"/>
    <property type="evidence" value="ECO:0007669"/>
    <property type="project" value="InterPro"/>
</dbReference>
<proteinExistence type="predicted"/>
<gene>
    <name evidence="2" type="ORF">CNMCM6805_003132</name>
</gene>
<organism evidence="2 3">
    <name type="scientific">Aspergillus fumigatiaffinis</name>
    <dbReference type="NCBI Taxonomy" id="340414"/>
    <lineage>
        <taxon>Eukaryota</taxon>
        <taxon>Fungi</taxon>
        <taxon>Dikarya</taxon>
        <taxon>Ascomycota</taxon>
        <taxon>Pezizomycotina</taxon>
        <taxon>Eurotiomycetes</taxon>
        <taxon>Eurotiomycetidae</taxon>
        <taxon>Eurotiales</taxon>
        <taxon>Aspergillaceae</taxon>
        <taxon>Aspergillus</taxon>
        <taxon>Aspergillus subgen. Fumigati</taxon>
    </lineage>
</organism>
<dbReference type="InterPro" id="IPR035994">
    <property type="entry name" value="Nucleoside_phosphorylase_sf"/>
</dbReference>
<dbReference type="Gene3D" id="3.40.50.1580">
    <property type="entry name" value="Nucleoside phosphorylase domain"/>
    <property type="match status" value="1"/>
</dbReference>
<dbReference type="Proteomes" id="UP000653565">
    <property type="component" value="Unassembled WGS sequence"/>
</dbReference>
<dbReference type="EMBL" id="JAAAPX010000188">
    <property type="protein sequence ID" value="KAF4227321.1"/>
    <property type="molecule type" value="Genomic_DNA"/>
</dbReference>
<dbReference type="SUPFAM" id="SSF53167">
    <property type="entry name" value="Purine and uridine phosphorylases"/>
    <property type="match status" value="1"/>
</dbReference>
<comment type="caution">
    <text evidence="2">The sequence shown here is derived from an EMBL/GenBank/DDBJ whole genome shotgun (WGS) entry which is preliminary data.</text>
</comment>
<name>A0A8H4GSJ0_9EURO</name>
<accession>A0A8H4GSJ0</accession>
<keyword evidence="3" id="KW-1185">Reference proteome</keyword>
<reference evidence="2" key="2">
    <citation type="submission" date="2020-04" db="EMBL/GenBank/DDBJ databases">
        <authorList>
            <person name="Santos R.A.C."/>
            <person name="Steenwyk J.L."/>
            <person name="Rivero-Menendez O."/>
            <person name="Mead M.E."/>
            <person name="Silva L.P."/>
            <person name="Bastos R.W."/>
            <person name="Alastruey-Izquierdo A."/>
            <person name="Goldman G.H."/>
            <person name="Rokas A."/>
        </authorList>
    </citation>
    <scope>NUCLEOTIDE SEQUENCE</scope>
    <source>
        <strain evidence="2">CNM-CM6805</strain>
    </source>
</reference>
<dbReference type="Pfam" id="PF01048">
    <property type="entry name" value="PNP_UDP_1"/>
    <property type="match status" value="1"/>
</dbReference>
<dbReference type="InterPro" id="IPR053137">
    <property type="entry name" value="NLR-like"/>
</dbReference>
<evidence type="ECO:0000313" key="2">
    <source>
        <dbReference type="EMBL" id="KAF4227321.1"/>
    </source>
</evidence>
<feature type="domain" description="Nucleoside phosphorylase" evidence="1">
    <location>
        <begin position="14"/>
        <end position="144"/>
    </location>
</feature>
<dbReference type="GO" id="GO:0009116">
    <property type="term" value="P:nucleoside metabolic process"/>
    <property type="evidence" value="ECO:0007669"/>
    <property type="project" value="InterPro"/>
</dbReference>
<dbReference type="AlphaFoldDB" id="A0A8H4GSJ0"/>
<reference evidence="2" key="1">
    <citation type="journal article" date="2020" name="bioRxiv">
        <title>Genomic and phenotypic heterogeneity of clinical isolates of the human pathogens Aspergillus fumigatus, Aspergillus lentulus and Aspergillus fumigatiaffinis.</title>
        <authorList>
            <person name="dos Santos R.A.C."/>
            <person name="Steenwyk J.L."/>
            <person name="Rivero-Menendez O."/>
            <person name="Mead M.E."/>
            <person name="Silva L.P."/>
            <person name="Bastos R.W."/>
            <person name="Alastruey-Izquierdo A."/>
            <person name="Goldman G.H."/>
            <person name="Rokas A."/>
        </authorList>
    </citation>
    <scope>NUCLEOTIDE SEQUENCE</scope>
    <source>
        <strain evidence="2">CNM-CM6805</strain>
    </source>
</reference>